<gene>
    <name evidence="2" type="ORF">CRG98_008820</name>
</gene>
<dbReference type="STRING" id="22663.A0A2I0KR57"/>
<dbReference type="PANTHER" id="PTHR11439:SF483">
    <property type="entry name" value="PEPTIDE SYNTHASE GLIP-LIKE, PUTATIVE (AFU_ORTHOLOGUE AFUA_3G12920)-RELATED"/>
    <property type="match status" value="1"/>
</dbReference>
<reference evidence="2 3" key="1">
    <citation type="submission" date="2017-11" db="EMBL/GenBank/DDBJ databases">
        <title>De-novo sequencing of pomegranate (Punica granatum L.) genome.</title>
        <authorList>
            <person name="Akparov Z."/>
            <person name="Amiraslanov A."/>
            <person name="Hajiyeva S."/>
            <person name="Abbasov M."/>
            <person name="Kaur K."/>
            <person name="Hamwieh A."/>
            <person name="Solovyev V."/>
            <person name="Salamov A."/>
            <person name="Braich B."/>
            <person name="Kosarev P."/>
            <person name="Mahmoud A."/>
            <person name="Hajiyev E."/>
            <person name="Babayeva S."/>
            <person name="Izzatullayeva V."/>
            <person name="Mammadov A."/>
            <person name="Mammadov A."/>
            <person name="Sharifova S."/>
            <person name="Ojaghi J."/>
            <person name="Eynullazada K."/>
            <person name="Bayramov B."/>
            <person name="Abdulazimova A."/>
            <person name="Shahmuradov I."/>
        </authorList>
    </citation>
    <scope>NUCLEOTIDE SEQUENCE [LARGE SCALE GENOMIC DNA]</scope>
    <source>
        <strain evidence="3">cv. AG2017</strain>
        <tissue evidence="2">Leaf</tissue>
    </source>
</reference>
<dbReference type="Pfam" id="PF07727">
    <property type="entry name" value="RVT_2"/>
    <property type="match status" value="1"/>
</dbReference>
<keyword evidence="3" id="KW-1185">Reference proteome</keyword>
<proteinExistence type="predicted"/>
<evidence type="ECO:0000259" key="1">
    <source>
        <dbReference type="Pfam" id="PF07727"/>
    </source>
</evidence>
<dbReference type="Proteomes" id="UP000233551">
    <property type="component" value="Unassembled WGS sequence"/>
</dbReference>
<evidence type="ECO:0000313" key="3">
    <source>
        <dbReference type="Proteomes" id="UP000233551"/>
    </source>
</evidence>
<dbReference type="EMBL" id="PGOL01000429">
    <property type="protein sequence ID" value="PKI70790.1"/>
    <property type="molecule type" value="Genomic_DNA"/>
</dbReference>
<feature type="domain" description="Reverse transcriptase Ty1/copia-type" evidence="1">
    <location>
        <begin position="2"/>
        <end position="52"/>
    </location>
</feature>
<dbReference type="PANTHER" id="PTHR11439">
    <property type="entry name" value="GAG-POL-RELATED RETROTRANSPOSON"/>
    <property type="match status" value="1"/>
</dbReference>
<dbReference type="AlphaFoldDB" id="A0A2I0KR57"/>
<dbReference type="InterPro" id="IPR013103">
    <property type="entry name" value="RVT_2"/>
</dbReference>
<sequence>MFEMTNLGEMAYFLGMEVQQRKNEVFIYQKKYLGEILKKFQMEECKNTSTPMNLEKLKKDDGSYAKDASRYKSLIGCLIYLIATRPNILHAVSVLSRYLSCASETHMVAAKRVVRYLKRTPSLGVKWY</sequence>
<evidence type="ECO:0000313" key="2">
    <source>
        <dbReference type="EMBL" id="PKI70790.1"/>
    </source>
</evidence>
<protein>
    <recommendedName>
        <fullName evidence="1">Reverse transcriptase Ty1/copia-type domain-containing protein</fullName>
    </recommendedName>
</protein>
<comment type="caution">
    <text evidence="2">The sequence shown here is derived from an EMBL/GenBank/DDBJ whole genome shotgun (WGS) entry which is preliminary data.</text>
</comment>
<name>A0A2I0KR57_PUNGR</name>
<accession>A0A2I0KR57</accession>
<organism evidence="2 3">
    <name type="scientific">Punica granatum</name>
    <name type="common">Pomegranate</name>
    <dbReference type="NCBI Taxonomy" id="22663"/>
    <lineage>
        <taxon>Eukaryota</taxon>
        <taxon>Viridiplantae</taxon>
        <taxon>Streptophyta</taxon>
        <taxon>Embryophyta</taxon>
        <taxon>Tracheophyta</taxon>
        <taxon>Spermatophyta</taxon>
        <taxon>Magnoliopsida</taxon>
        <taxon>eudicotyledons</taxon>
        <taxon>Gunneridae</taxon>
        <taxon>Pentapetalae</taxon>
        <taxon>rosids</taxon>
        <taxon>malvids</taxon>
        <taxon>Myrtales</taxon>
        <taxon>Lythraceae</taxon>
        <taxon>Punica</taxon>
    </lineage>
</organism>